<dbReference type="GO" id="GO:0016787">
    <property type="term" value="F:hydrolase activity"/>
    <property type="evidence" value="ECO:0007669"/>
    <property type="project" value="InterPro"/>
</dbReference>
<dbReference type="PANTHER" id="PTHR21562:SF83">
    <property type="entry name" value="PECTIN ACETYLESTERASE 4"/>
    <property type="match status" value="1"/>
</dbReference>
<gene>
    <name evidence="2" type="ORF">TrCOL_g7826</name>
</gene>
<comment type="caution">
    <text evidence="2">The sequence shown here is derived from an EMBL/GenBank/DDBJ whole genome shotgun (WGS) entry which is preliminary data.</text>
</comment>
<protein>
    <recommendedName>
        <fullName evidence="4">Pectin acetylesterase</fullName>
    </recommendedName>
</protein>
<dbReference type="Pfam" id="PF03283">
    <property type="entry name" value="PAE"/>
    <property type="match status" value="1"/>
</dbReference>
<dbReference type="OrthoDB" id="2015280at2759"/>
<feature type="chain" id="PRO_5040869840" description="Pectin acetylesterase" evidence="1">
    <location>
        <begin position="22"/>
        <end position="438"/>
    </location>
</feature>
<sequence length="438" mass="48202">MRGLLPLSAVIRLLSLNLVAASIPRDTKDFLVSHVNDFKRMSFDNLSKHPKCTISSDESCDVENMAEDTSTLVYPGGDTRCIFSDSGDYAFQVWPGASDKLMVYFQGGGACWDKISTKAGLCSTTASPGGEQGVFCRGDCTDNNPFEDYNIVHVLYCSGDAHIGQVVRDYNDDKGVAVSQNGANNVQATLDWIKSQDGFFERFQSLVLMGCSAGSLGVQAWAHEVMLQLGEAYGFDAAAVVPDSYAGVFPPDSQSQTIIDFGACDVSALDNAPELRDSCKAGTITLQEMTEYALENNPSTPFAFLNSKVDEVQISYYIAIAATMRNDTDFIQPEEYFHQVNEIFEGYSKYDNVVEFLVQSDQHCYTNNAHYWTADTSSERGGNAGDPTMIDWTSSLPLGEGEEISTECKGDDIDDLDDRPKRDTKYCYSALENTFKDY</sequence>
<proteinExistence type="predicted"/>
<dbReference type="InterPro" id="IPR004963">
    <property type="entry name" value="PAE/NOTUM"/>
</dbReference>
<accession>A0A9W7GF07</accession>
<dbReference type="AlphaFoldDB" id="A0A9W7GF07"/>
<reference evidence="3" key="1">
    <citation type="journal article" date="2023" name="Commun. Biol.">
        <title>Genome analysis of Parmales, the sister group of diatoms, reveals the evolutionary specialization of diatoms from phago-mixotrophs to photoautotrophs.</title>
        <authorList>
            <person name="Ban H."/>
            <person name="Sato S."/>
            <person name="Yoshikawa S."/>
            <person name="Yamada K."/>
            <person name="Nakamura Y."/>
            <person name="Ichinomiya M."/>
            <person name="Sato N."/>
            <person name="Blanc-Mathieu R."/>
            <person name="Endo H."/>
            <person name="Kuwata A."/>
            <person name="Ogata H."/>
        </authorList>
    </citation>
    <scope>NUCLEOTIDE SEQUENCE [LARGE SCALE GENOMIC DNA]</scope>
</reference>
<keyword evidence="3" id="KW-1185">Reference proteome</keyword>
<dbReference type="EMBL" id="BRYA01001457">
    <property type="protein sequence ID" value="GMI43624.1"/>
    <property type="molecule type" value="Genomic_DNA"/>
</dbReference>
<evidence type="ECO:0000313" key="3">
    <source>
        <dbReference type="Proteomes" id="UP001165065"/>
    </source>
</evidence>
<evidence type="ECO:0008006" key="4">
    <source>
        <dbReference type="Google" id="ProtNLM"/>
    </source>
</evidence>
<organism evidence="2 3">
    <name type="scientific">Triparma columacea</name>
    <dbReference type="NCBI Taxonomy" id="722753"/>
    <lineage>
        <taxon>Eukaryota</taxon>
        <taxon>Sar</taxon>
        <taxon>Stramenopiles</taxon>
        <taxon>Ochrophyta</taxon>
        <taxon>Bolidophyceae</taxon>
        <taxon>Parmales</taxon>
        <taxon>Triparmaceae</taxon>
        <taxon>Triparma</taxon>
    </lineage>
</organism>
<name>A0A9W7GF07_9STRA</name>
<evidence type="ECO:0000256" key="1">
    <source>
        <dbReference type="SAM" id="SignalP"/>
    </source>
</evidence>
<feature type="signal peptide" evidence="1">
    <location>
        <begin position="1"/>
        <end position="21"/>
    </location>
</feature>
<keyword evidence="1" id="KW-0732">Signal</keyword>
<dbReference type="PANTHER" id="PTHR21562">
    <property type="entry name" value="NOTUM-RELATED"/>
    <property type="match status" value="1"/>
</dbReference>
<dbReference type="Proteomes" id="UP001165065">
    <property type="component" value="Unassembled WGS sequence"/>
</dbReference>
<evidence type="ECO:0000313" key="2">
    <source>
        <dbReference type="EMBL" id="GMI43624.1"/>
    </source>
</evidence>